<dbReference type="OrthoDB" id="3826732at2"/>
<dbReference type="KEGG" id="tfa:BW733_09190"/>
<dbReference type="RefSeq" id="WP_077349839.1">
    <property type="nucleotide sequence ID" value="NZ_CP019607.1"/>
</dbReference>
<reference evidence="2 3" key="1">
    <citation type="journal article" date="2008" name="Int. J. Syst. Evol. Microbiol.">
        <title>Tessaracoccus flavescens sp. nov., isolated from marine sediment.</title>
        <authorList>
            <person name="Lee D.W."/>
            <person name="Lee S.D."/>
        </authorList>
    </citation>
    <scope>NUCLEOTIDE SEQUENCE [LARGE SCALE GENOMIC DNA]</scope>
    <source>
        <strain evidence="2 3">SST-39T</strain>
    </source>
</reference>
<evidence type="ECO:0000256" key="1">
    <source>
        <dbReference type="SAM" id="Phobius"/>
    </source>
</evidence>
<dbReference type="PANTHER" id="PTHR35007">
    <property type="entry name" value="INTEGRAL MEMBRANE PROTEIN-RELATED"/>
    <property type="match status" value="1"/>
</dbReference>
<feature type="transmembrane region" description="Helical" evidence="1">
    <location>
        <begin position="6"/>
        <end position="24"/>
    </location>
</feature>
<dbReference type="AlphaFoldDB" id="A0A1Q2CXU0"/>
<feature type="transmembrane region" description="Helical" evidence="1">
    <location>
        <begin position="92"/>
        <end position="112"/>
    </location>
</feature>
<proteinExistence type="predicted"/>
<protein>
    <recommendedName>
        <fullName evidence="4">Type II secretion system protein GspF domain-containing protein</fullName>
    </recommendedName>
</protein>
<evidence type="ECO:0008006" key="4">
    <source>
        <dbReference type="Google" id="ProtNLM"/>
    </source>
</evidence>
<accession>A0A1Q2CXU0</accession>
<sequence length="293" mass="31815">MTGIAIACGMVAGLGLILIIRGTSRPQLRLADAMAALDRRQPAQVETDTRPAGLEGLGHRLHRGIGLPLTQTQQRLLNLQGRTVGDFFVEKLVWTLAGLLLPTLWALTQLLFGRQPGLAPFGLALLGGLAGYFIADLRLRNGAEQHRRAAIDGIHTFFDLVVLERLANASAAQATANAASISDAPLFRRISSGLERARMEQSQPWDELRRIADEWNVAELSDFADVMQLEEQGAGLAEVLQARVRELRDAHLNRQREAAQEASESMSLWMTLPALLLGVALLTPALLTLLGTG</sequence>
<dbReference type="STRING" id="399497.BW733_09190"/>
<organism evidence="2 3">
    <name type="scientific">Tessaracoccus flavescens</name>
    <dbReference type="NCBI Taxonomy" id="399497"/>
    <lineage>
        <taxon>Bacteria</taxon>
        <taxon>Bacillati</taxon>
        <taxon>Actinomycetota</taxon>
        <taxon>Actinomycetes</taxon>
        <taxon>Propionibacteriales</taxon>
        <taxon>Propionibacteriaceae</taxon>
        <taxon>Tessaracoccus</taxon>
    </lineage>
</organism>
<evidence type="ECO:0000313" key="2">
    <source>
        <dbReference type="EMBL" id="AQP50975.1"/>
    </source>
</evidence>
<dbReference type="EMBL" id="CP019607">
    <property type="protein sequence ID" value="AQP50975.1"/>
    <property type="molecule type" value="Genomic_DNA"/>
</dbReference>
<keyword evidence="1" id="KW-1133">Transmembrane helix</keyword>
<gene>
    <name evidence="2" type="ORF">BW733_09190</name>
</gene>
<keyword evidence="3" id="KW-1185">Reference proteome</keyword>
<keyword evidence="1" id="KW-0812">Transmembrane</keyword>
<name>A0A1Q2CXU0_9ACTN</name>
<dbReference type="Proteomes" id="UP000188235">
    <property type="component" value="Chromosome"/>
</dbReference>
<feature type="transmembrane region" description="Helical" evidence="1">
    <location>
        <begin position="118"/>
        <end position="139"/>
    </location>
</feature>
<feature type="transmembrane region" description="Helical" evidence="1">
    <location>
        <begin position="268"/>
        <end position="290"/>
    </location>
</feature>
<evidence type="ECO:0000313" key="3">
    <source>
        <dbReference type="Proteomes" id="UP000188235"/>
    </source>
</evidence>
<dbReference type="PANTHER" id="PTHR35007:SF1">
    <property type="entry name" value="PILUS ASSEMBLY PROTEIN"/>
    <property type="match status" value="1"/>
</dbReference>
<keyword evidence="1" id="KW-0472">Membrane</keyword>